<dbReference type="EMBL" id="JAVDWV010000024">
    <property type="protein sequence ID" value="MDR7156965.1"/>
    <property type="molecule type" value="Genomic_DNA"/>
</dbReference>
<evidence type="ECO:0000313" key="2">
    <source>
        <dbReference type="EMBL" id="MDR7156965.1"/>
    </source>
</evidence>
<reference evidence="2 3" key="1">
    <citation type="submission" date="2023-07" db="EMBL/GenBank/DDBJ databases">
        <title>Sorghum-associated microbial communities from plants grown in Nebraska, USA.</title>
        <authorList>
            <person name="Schachtman D."/>
        </authorList>
    </citation>
    <scope>NUCLEOTIDE SEQUENCE [LARGE SCALE GENOMIC DNA]</scope>
    <source>
        <strain evidence="2 3">4256</strain>
    </source>
</reference>
<dbReference type="PANTHER" id="PTHR34219:SF3">
    <property type="entry name" value="BLL7967 PROTEIN"/>
    <property type="match status" value="1"/>
</dbReference>
<dbReference type="RefSeq" id="WP_310227501.1">
    <property type="nucleotide sequence ID" value="NZ_JAVDWV010000024.1"/>
</dbReference>
<keyword evidence="1" id="KW-0812">Transmembrane</keyword>
<accession>A0ABU1X5W3</accession>
<name>A0ABU1X5W3_SPHXE</name>
<gene>
    <name evidence="2" type="ORF">J2W40_003811</name>
</gene>
<feature type="transmembrane region" description="Helical" evidence="1">
    <location>
        <begin position="201"/>
        <end position="223"/>
    </location>
</feature>
<keyword evidence="3" id="KW-1185">Reference proteome</keyword>
<organism evidence="2 3">
    <name type="scientific">Sphingobium xenophagum</name>
    <dbReference type="NCBI Taxonomy" id="121428"/>
    <lineage>
        <taxon>Bacteria</taxon>
        <taxon>Pseudomonadati</taxon>
        <taxon>Pseudomonadota</taxon>
        <taxon>Alphaproteobacteria</taxon>
        <taxon>Sphingomonadales</taxon>
        <taxon>Sphingomonadaceae</taxon>
        <taxon>Sphingobium</taxon>
    </lineage>
</organism>
<feature type="transmembrane region" description="Helical" evidence="1">
    <location>
        <begin position="439"/>
        <end position="455"/>
    </location>
</feature>
<keyword evidence="1" id="KW-1133">Transmembrane helix</keyword>
<feature type="transmembrane region" description="Helical" evidence="1">
    <location>
        <begin position="144"/>
        <end position="166"/>
    </location>
</feature>
<feature type="transmembrane region" description="Helical" evidence="1">
    <location>
        <begin position="385"/>
        <end position="403"/>
    </location>
</feature>
<feature type="transmembrane region" description="Helical" evidence="1">
    <location>
        <begin position="409"/>
        <end position="427"/>
    </location>
</feature>
<keyword evidence="1" id="KW-0472">Membrane</keyword>
<evidence type="ECO:0000256" key="1">
    <source>
        <dbReference type="SAM" id="Phobius"/>
    </source>
</evidence>
<feature type="transmembrane region" description="Helical" evidence="1">
    <location>
        <begin position="344"/>
        <end position="365"/>
    </location>
</feature>
<dbReference type="Proteomes" id="UP001267638">
    <property type="component" value="Unassembled WGS sequence"/>
</dbReference>
<comment type="caution">
    <text evidence="2">The sequence shown here is derived from an EMBL/GenBank/DDBJ whole genome shotgun (WGS) entry which is preliminary data.</text>
</comment>
<feature type="transmembrane region" description="Helical" evidence="1">
    <location>
        <begin position="21"/>
        <end position="49"/>
    </location>
</feature>
<protein>
    <submittedName>
        <fullName evidence="2">Iron-regulated membrane protein</fullName>
    </submittedName>
</protein>
<sequence length="456" mass="48967">MSNGEGVRAKGFDKATVRDALSAHAAIGLLAGAFLYLICLTGTIVVFFAEWQRIEQPAVPEMRAIAPQSVQRAVETVLASEQGKPLTTHLYVHLPTQDLPRTTITTDHQAVHVASDGAIAMPEENAWSEYLLSLHYTLHLPSTLGMILVGLLGVMIVALAISGVIAHPRIFRDAFRLRARDRGGVGLADWHNRLGVWTLPFTVMIALTGAMIGLAVVTGYGLAGSFYKGDLEAVYAPIFGGEGAADKASAPVPDMAAPMRYMQAHHPDVHPSYLILHDPLTVGQHVQVVGLHPNRLIFGEYYMFDAKGGYHGTAGLSDGALGQQAAASAYNLHFGNYGGLPVKIAYALFGLALCAMTATGTSIWLGKRRRRGLDHPRLTRAWDAIVWGSPAVLMLTFILRQWAGNDAPLVASFWGLLALILAASLFVTDGRRFRRALQILLGLGAIVGVAGFLLAL</sequence>
<evidence type="ECO:0000313" key="3">
    <source>
        <dbReference type="Proteomes" id="UP001267638"/>
    </source>
</evidence>
<proteinExistence type="predicted"/>
<dbReference type="InterPro" id="IPR005625">
    <property type="entry name" value="PepSY-ass_TM"/>
</dbReference>
<dbReference type="Pfam" id="PF03929">
    <property type="entry name" value="PepSY_TM"/>
    <property type="match status" value="1"/>
</dbReference>
<dbReference type="PANTHER" id="PTHR34219">
    <property type="entry name" value="IRON-REGULATED INNER MEMBRANE PROTEIN-RELATED"/>
    <property type="match status" value="1"/>
</dbReference>